<dbReference type="InterPro" id="IPR011856">
    <property type="entry name" value="tRNA_endonuc-like_dom_sf"/>
</dbReference>
<organism evidence="5 6">
    <name type="scientific">Acetivibrio ethanolgignens</name>
    <dbReference type="NCBI Taxonomy" id="290052"/>
    <lineage>
        <taxon>Bacteria</taxon>
        <taxon>Bacillati</taxon>
        <taxon>Bacillota</taxon>
        <taxon>Clostridia</taxon>
        <taxon>Eubacteriales</taxon>
        <taxon>Oscillospiraceae</taxon>
        <taxon>Acetivibrio</taxon>
    </lineage>
</organism>
<dbReference type="OrthoDB" id="6706702at2"/>
<dbReference type="EMBL" id="LNAM01000013">
    <property type="protein sequence ID" value="KSV60431.1"/>
    <property type="molecule type" value="Genomic_DNA"/>
</dbReference>
<comment type="caution">
    <text evidence="5">The sequence shown here is derived from an EMBL/GenBank/DDBJ whole genome shotgun (WGS) entry which is preliminary data.</text>
</comment>
<evidence type="ECO:0000259" key="4">
    <source>
        <dbReference type="SMART" id="SM00990"/>
    </source>
</evidence>
<feature type="domain" description="VRR-NUC" evidence="4">
    <location>
        <begin position="1"/>
        <end position="80"/>
    </location>
</feature>
<keyword evidence="6" id="KW-1185">Reference proteome</keyword>
<dbReference type="InterPro" id="IPR014883">
    <property type="entry name" value="VRR_NUC"/>
</dbReference>
<keyword evidence="3" id="KW-0378">Hydrolase</keyword>
<evidence type="ECO:0000313" key="6">
    <source>
        <dbReference type="Proteomes" id="UP000054874"/>
    </source>
</evidence>
<dbReference type="AlphaFoldDB" id="A0A0V8QIN6"/>
<accession>A0A0V8QIN6</accession>
<dbReference type="GO" id="GO:0016788">
    <property type="term" value="F:hydrolase activity, acting on ester bonds"/>
    <property type="evidence" value="ECO:0007669"/>
    <property type="project" value="InterPro"/>
</dbReference>
<protein>
    <submittedName>
        <fullName evidence="5">Nuclease</fullName>
    </submittedName>
</protein>
<evidence type="ECO:0000256" key="2">
    <source>
        <dbReference type="ARBA" id="ARBA00022722"/>
    </source>
</evidence>
<evidence type="ECO:0000256" key="3">
    <source>
        <dbReference type="ARBA" id="ARBA00022801"/>
    </source>
</evidence>
<dbReference type="GO" id="GO:0004518">
    <property type="term" value="F:nuclease activity"/>
    <property type="evidence" value="ECO:0007669"/>
    <property type="project" value="UniProtKB-KW"/>
</dbReference>
<sequence>MRESYIERKLVTETKKRGGLCEKWNSGTAGWPDRIILMPDGKVGFVEVKAPGKKPRKLQLHRHKQISALGLKVYVLDEADQIGGILDAIQSA</sequence>
<proteinExistence type="predicted"/>
<dbReference type="Gene3D" id="3.40.1350.10">
    <property type="match status" value="1"/>
</dbReference>
<comment type="cofactor">
    <cofactor evidence="1">
        <name>Mg(2+)</name>
        <dbReference type="ChEBI" id="CHEBI:18420"/>
    </cofactor>
</comment>
<dbReference type="Proteomes" id="UP000054874">
    <property type="component" value="Unassembled WGS sequence"/>
</dbReference>
<dbReference type="STRING" id="290052.ASU35_05595"/>
<dbReference type="SMART" id="SM00990">
    <property type="entry name" value="VRR_NUC"/>
    <property type="match status" value="1"/>
</dbReference>
<keyword evidence="2" id="KW-0540">Nuclease</keyword>
<reference evidence="5 6" key="1">
    <citation type="submission" date="2015-11" db="EMBL/GenBank/DDBJ databases">
        <title>Butyribacter intestini gen. nov., sp. nov., a butyric acid-producing bacterium of the family Lachnospiraceae isolated from the human faeces.</title>
        <authorList>
            <person name="Zou Y."/>
            <person name="Xue W."/>
            <person name="Luo G."/>
            <person name="Lv M."/>
        </authorList>
    </citation>
    <scope>NUCLEOTIDE SEQUENCE [LARGE SCALE GENOMIC DNA]</scope>
    <source>
        <strain evidence="5 6">ACET-33324</strain>
    </source>
</reference>
<name>A0A0V8QIN6_9FIRM</name>
<evidence type="ECO:0000256" key="1">
    <source>
        <dbReference type="ARBA" id="ARBA00001946"/>
    </source>
</evidence>
<dbReference type="GO" id="GO:0003676">
    <property type="term" value="F:nucleic acid binding"/>
    <property type="evidence" value="ECO:0007669"/>
    <property type="project" value="InterPro"/>
</dbReference>
<dbReference type="RefSeq" id="WP_058351400.1">
    <property type="nucleotide sequence ID" value="NZ_CABMMD010000013.1"/>
</dbReference>
<evidence type="ECO:0000313" key="5">
    <source>
        <dbReference type="EMBL" id="KSV60431.1"/>
    </source>
</evidence>
<gene>
    <name evidence="5" type="ORF">ASU35_05595</name>
</gene>